<dbReference type="NCBIfam" id="TIGR03513">
    <property type="entry name" value="GldL_gliding"/>
    <property type="match status" value="1"/>
</dbReference>
<dbReference type="Pfam" id="PF22827">
    <property type="entry name" value="GldL_N"/>
    <property type="match status" value="1"/>
</dbReference>
<evidence type="ECO:0000256" key="1">
    <source>
        <dbReference type="SAM" id="Coils"/>
    </source>
</evidence>
<dbReference type="Proteomes" id="UP000831068">
    <property type="component" value="Chromosome"/>
</dbReference>
<proteinExistence type="predicted"/>
<keyword evidence="2" id="KW-0472">Membrane</keyword>
<keyword evidence="1" id="KW-0175">Coiled coil</keyword>
<evidence type="ECO:0000259" key="3">
    <source>
        <dbReference type="Pfam" id="PF22827"/>
    </source>
</evidence>
<organism evidence="4 5">
    <name type="scientific">Chryseobacterium oryzae</name>
    <dbReference type="NCBI Taxonomy" id="2929799"/>
    <lineage>
        <taxon>Bacteria</taxon>
        <taxon>Pseudomonadati</taxon>
        <taxon>Bacteroidota</taxon>
        <taxon>Flavobacteriia</taxon>
        <taxon>Flavobacteriales</taxon>
        <taxon>Weeksellaceae</taxon>
        <taxon>Chryseobacterium group</taxon>
        <taxon>Chryseobacterium</taxon>
    </lineage>
</organism>
<evidence type="ECO:0000256" key="2">
    <source>
        <dbReference type="SAM" id="Phobius"/>
    </source>
</evidence>
<keyword evidence="2" id="KW-0812">Transmembrane</keyword>
<feature type="transmembrane region" description="Helical" evidence="2">
    <location>
        <begin position="7"/>
        <end position="28"/>
    </location>
</feature>
<dbReference type="InterPro" id="IPR055087">
    <property type="entry name" value="GldL-like_N"/>
</dbReference>
<evidence type="ECO:0000313" key="4">
    <source>
        <dbReference type="EMBL" id="UOE37821.1"/>
    </source>
</evidence>
<dbReference type="EMBL" id="CP094529">
    <property type="protein sequence ID" value="UOE37821.1"/>
    <property type="molecule type" value="Genomic_DNA"/>
</dbReference>
<feature type="transmembrane region" description="Helical" evidence="2">
    <location>
        <begin position="40"/>
        <end position="58"/>
    </location>
</feature>
<reference evidence="4 5" key="1">
    <citation type="submission" date="2022-03" db="EMBL/GenBank/DDBJ databases">
        <title>Chryseobacterium sp. isolated from the Andong Sikhe.</title>
        <authorList>
            <person name="Won M."/>
            <person name="Kim S.-J."/>
            <person name="Kwon S.-W."/>
        </authorList>
    </citation>
    <scope>NUCLEOTIDE SEQUENCE [LARGE SCALE GENOMIC DNA]</scope>
    <source>
        <strain evidence="4 5">ADR-1</strain>
    </source>
</reference>
<keyword evidence="5" id="KW-1185">Reference proteome</keyword>
<gene>
    <name evidence="4" type="primary">gldL</name>
    <name evidence="4" type="ORF">MTP08_12300</name>
</gene>
<accession>A0ABY4BF86</accession>
<dbReference type="InterPro" id="IPR019852">
    <property type="entry name" value="Motility-assoc_prot_GldL"/>
</dbReference>
<feature type="coiled-coil region" evidence="1">
    <location>
        <begin position="194"/>
        <end position="221"/>
    </location>
</feature>
<name>A0ABY4BF86_9FLAO</name>
<sequence>MFKTKDAWMNFFYSFGAAIVILGAWLKITHITLGPINGNIALTVGLVTEAIIFIIFAFDPPKTEESYAWENVYPELLDKHANPNPLHSNVSARNANATQFAELENSLSSKLDKMLQDAKLDVQLFDRLRSGIDKFSSSVDQINQTVDVSASTHKYNDQLNKAAQHMESMNALYAIQLENGQKQADFAKQYVADMQKSAEQSEKFNQELQGLTSNLNNLNRVYGGMLTAMKS</sequence>
<dbReference type="RefSeq" id="WP_243576193.1">
    <property type="nucleotide sequence ID" value="NZ_CP094529.1"/>
</dbReference>
<keyword evidence="2" id="KW-1133">Transmembrane helix</keyword>
<protein>
    <submittedName>
        <fullName evidence="4">Gliding motility protein GldL</fullName>
    </submittedName>
</protein>
<feature type="domain" description="Gliding motility protein GldL-like N-terminal" evidence="3">
    <location>
        <begin position="12"/>
        <end position="78"/>
    </location>
</feature>
<evidence type="ECO:0000313" key="5">
    <source>
        <dbReference type="Proteomes" id="UP000831068"/>
    </source>
</evidence>